<dbReference type="PROSITE" id="PS00211">
    <property type="entry name" value="ABC_TRANSPORTER_1"/>
    <property type="match status" value="1"/>
</dbReference>
<keyword evidence="4 13" id="KW-0067">ATP-binding</keyword>
<dbReference type="AlphaFoldDB" id="A0A2Z3YSL3"/>
<dbReference type="Pfam" id="PF00005">
    <property type="entry name" value="ABC_tran"/>
    <property type="match status" value="1"/>
</dbReference>
<name>A0A2Z3YSL3_9CORY</name>
<evidence type="ECO:0000256" key="8">
    <source>
        <dbReference type="ARBA" id="ARBA00072105"/>
    </source>
</evidence>
<dbReference type="PANTHER" id="PTHR43875">
    <property type="entry name" value="MALTODEXTRIN IMPORT ATP-BINDING PROTEIN MSMX"/>
    <property type="match status" value="1"/>
</dbReference>
<dbReference type="Gene3D" id="3.40.50.300">
    <property type="entry name" value="P-loop containing nucleotide triphosphate hydrolases"/>
    <property type="match status" value="1"/>
</dbReference>
<dbReference type="InterPro" id="IPR017871">
    <property type="entry name" value="ABC_transporter-like_CS"/>
</dbReference>
<dbReference type="GO" id="GO:0008643">
    <property type="term" value="P:carbohydrate transport"/>
    <property type="evidence" value="ECO:0007669"/>
    <property type="project" value="InterPro"/>
</dbReference>
<dbReference type="InterPro" id="IPR047641">
    <property type="entry name" value="ABC_transpr_MalK/UgpC-like"/>
</dbReference>
<dbReference type="SUPFAM" id="SSF52540">
    <property type="entry name" value="P-loop containing nucleoside triphosphate hydrolases"/>
    <property type="match status" value="1"/>
</dbReference>
<keyword evidence="3" id="KW-0547">Nucleotide-binding</keyword>
<evidence type="ECO:0000256" key="5">
    <source>
        <dbReference type="ARBA" id="ARBA00050305"/>
    </source>
</evidence>
<evidence type="ECO:0000256" key="6">
    <source>
        <dbReference type="ARBA" id="ARBA00056091"/>
    </source>
</evidence>
<dbReference type="SUPFAM" id="SSF50331">
    <property type="entry name" value="MOP-like"/>
    <property type="match status" value="1"/>
</dbReference>
<dbReference type="Gene3D" id="2.40.50.100">
    <property type="match status" value="1"/>
</dbReference>
<proteinExistence type="predicted"/>
<dbReference type="RefSeq" id="WP_110481106.1">
    <property type="nucleotide sequence ID" value="NZ_CP024988.1"/>
</dbReference>
<comment type="subcellular location">
    <subcellularLocation>
        <location evidence="1">Cell inner membrane</location>
        <topology evidence="1">Peripheral membrane protein</topology>
        <orientation evidence="1">Cytoplasmic side</orientation>
    </subcellularLocation>
</comment>
<dbReference type="GO" id="GO:0055052">
    <property type="term" value="C:ATP-binding cassette (ABC) transporter complex, substrate-binding subunit-containing"/>
    <property type="evidence" value="ECO:0007669"/>
    <property type="project" value="TreeGrafter"/>
</dbReference>
<dbReference type="Gene3D" id="2.40.50.140">
    <property type="entry name" value="Nucleic acid-binding proteins"/>
    <property type="match status" value="1"/>
</dbReference>
<dbReference type="InterPro" id="IPR027417">
    <property type="entry name" value="P-loop_NTPase"/>
</dbReference>
<dbReference type="STRING" id="1737425.GCA_900049755_00528"/>
<dbReference type="KEGG" id="cpre:Csp1_07650"/>
<dbReference type="InterPro" id="IPR013611">
    <property type="entry name" value="Transp-assoc_OB_typ2"/>
</dbReference>
<dbReference type="InterPro" id="IPR015855">
    <property type="entry name" value="ABC_transpr_MalK-like"/>
</dbReference>
<dbReference type="InterPro" id="IPR003593">
    <property type="entry name" value="AAA+_ATPase"/>
</dbReference>
<evidence type="ECO:0000256" key="1">
    <source>
        <dbReference type="ARBA" id="ARBA00004515"/>
    </source>
</evidence>
<dbReference type="InterPro" id="IPR008995">
    <property type="entry name" value="Mo/tungstate-bd_C_term_dom"/>
</dbReference>
<evidence type="ECO:0000256" key="2">
    <source>
        <dbReference type="ARBA" id="ARBA00022448"/>
    </source>
</evidence>
<keyword evidence="14" id="KW-1185">Reference proteome</keyword>
<comment type="subunit">
    <text evidence="7">Monomer. Homodimerizes in the presence of ATP. The complex is composed of two ATP-binding proteins (SugC), two transmembrane proteins (SugA and SugB) and a solute-binding protein (LpqY).</text>
</comment>
<gene>
    <name evidence="13" type="primary">sugC_2</name>
    <name evidence="13" type="ORF">Csp1_07650</name>
</gene>
<keyword evidence="2" id="KW-0813">Transport</keyword>
<evidence type="ECO:0000256" key="7">
    <source>
        <dbReference type="ARBA" id="ARBA00063658"/>
    </source>
</evidence>
<dbReference type="GO" id="GO:0016887">
    <property type="term" value="F:ATP hydrolysis activity"/>
    <property type="evidence" value="ECO:0007669"/>
    <property type="project" value="InterPro"/>
</dbReference>
<accession>A0A2Z3YSL3</accession>
<protein>
    <recommendedName>
        <fullName evidence="8">Trehalose import ATP-binding protein SugC</fullName>
    </recommendedName>
    <alternativeName>
        <fullName evidence="10">Nucleotide-binding domain of SugABC transporter</fullName>
    </alternativeName>
    <alternativeName>
        <fullName evidence="9">SugABC transporter ATPase SugC</fullName>
    </alternativeName>
</protein>
<comment type="catalytic activity">
    <reaction evidence="5">
        <text>alpha,alpha-trehalose(out) + ATP + H2O = alpha,alpha-trehalose(in) + ADP + phosphate + H(+)</text>
        <dbReference type="Rhea" id="RHEA:75203"/>
        <dbReference type="ChEBI" id="CHEBI:15377"/>
        <dbReference type="ChEBI" id="CHEBI:15378"/>
        <dbReference type="ChEBI" id="CHEBI:16551"/>
        <dbReference type="ChEBI" id="CHEBI:30616"/>
        <dbReference type="ChEBI" id="CHEBI:43474"/>
        <dbReference type="ChEBI" id="CHEBI:456216"/>
    </reaction>
</comment>
<dbReference type="EMBL" id="CP024988">
    <property type="protein sequence ID" value="AWT25574.1"/>
    <property type="molecule type" value="Genomic_DNA"/>
</dbReference>
<feature type="region of interest" description="Disordered" evidence="11">
    <location>
        <begin position="367"/>
        <end position="390"/>
    </location>
</feature>
<dbReference type="Pfam" id="PF08402">
    <property type="entry name" value="TOBE_2"/>
    <property type="match status" value="1"/>
</dbReference>
<dbReference type="InterPro" id="IPR012340">
    <property type="entry name" value="NA-bd_OB-fold"/>
</dbReference>
<evidence type="ECO:0000256" key="10">
    <source>
        <dbReference type="ARBA" id="ARBA00082626"/>
    </source>
</evidence>
<dbReference type="InterPro" id="IPR003439">
    <property type="entry name" value="ABC_transporter-like_ATP-bd"/>
</dbReference>
<dbReference type="PROSITE" id="PS50893">
    <property type="entry name" value="ABC_TRANSPORTER_2"/>
    <property type="match status" value="1"/>
</dbReference>
<sequence length="390" mass="40979">MADVVFDHVNIRYPGADSPTVRDLTLEIADGEFLVLVGPSGCGKSTTLRALAGLETTSSGTISIGGRDVTGEEPGDRDIAMVFQDYALYPHMSVRDNMGFALSIKKRPKEEIARRVEDAARILDLTEYLDRKPKDLSGGQRQRVAMGRAIVREPQVFLMDEPLSNLDAKLRVQTRAQIVKLQQNLGVTTVYVTHDQVEAMTMGHRVAVLRDGELQQVDTPQNLYRDPVNAFVAGFIGSPSMNLLTVGGTLPSVRASLPELGVDLPAGAVQVGVRPEHLTVVDTGGPGHHGAGSAGLTGTVTLVEELGADANVYADTAYGPVTARTADSPGALPPIGDTVVFGLADNARVYFFDSAGERVRAGVSTVGTAGTAGTAGADGASTVRGDGDGE</sequence>
<evidence type="ECO:0000259" key="12">
    <source>
        <dbReference type="PROSITE" id="PS50893"/>
    </source>
</evidence>
<evidence type="ECO:0000256" key="9">
    <source>
        <dbReference type="ARBA" id="ARBA00080647"/>
    </source>
</evidence>
<dbReference type="PANTHER" id="PTHR43875:SF1">
    <property type="entry name" value="OSMOPROTECTIVE COMPOUNDS UPTAKE ATP-BINDING PROTEIN GGTA"/>
    <property type="match status" value="1"/>
</dbReference>
<dbReference type="GO" id="GO:0140359">
    <property type="term" value="F:ABC-type transporter activity"/>
    <property type="evidence" value="ECO:0007669"/>
    <property type="project" value="InterPro"/>
</dbReference>
<dbReference type="SMART" id="SM00382">
    <property type="entry name" value="AAA"/>
    <property type="match status" value="1"/>
</dbReference>
<evidence type="ECO:0000256" key="4">
    <source>
        <dbReference type="ARBA" id="ARBA00022840"/>
    </source>
</evidence>
<feature type="domain" description="ABC transporter" evidence="12">
    <location>
        <begin position="6"/>
        <end position="236"/>
    </location>
</feature>
<evidence type="ECO:0000256" key="3">
    <source>
        <dbReference type="ARBA" id="ARBA00022741"/>
    </source>
</evidence>
<evidence type="ECO:0000256" key="11">
    <source>
        <dbReference type="SAM" id="MobiDB-lite"/>
    </source>
</evidence>
<evidence type="ECO:0000313" key="13">
    <source>
        <dbReference type="EMBL" id="AWT25574.1"/>
    </source>
</evidence>
<comment type="function">
    <text evidence="6">Part of the ABC transporter complex LpqY-SugA-SugB-SugC, which is highly specific for uptake of trehalose. Involved in the recycling of extracellular trehalose released from trehalose-containing molecules synthesized by M.tuberculosis. Trehalose uptake is essential for virulence. Responsible for energy coupling to the transport system.</text>
</comment>
<dbReference type="OrthoDB" id="9802264at2"/>
<evidence type="ECO:0000313" key="14">
    <source>
        <dbReference type="Proteomes" id="UP000247696"/>
    </source>
</evidence>
<feature type="compositionally biased region" description="Low complexity" evidence="11">
    <location>
        <begin position="367"/>
        <end position="383"/>
    </location>
</feature>
<keyword evidence="13" id="KW-0378">Hydrolase</keyword>
<dbReference type="CDD" id="cd03301">
    <property type="entry name" value="ABC_MalK_N"/>
    <property type="match status" value="1"/>
</dbReference>
<organism evidence="13 14">
    <name type="scientific">Corynebacterium provencense</name>
    <dbReference type="NCBI Taxonomy" id="1737425"/>
    <lineage>
        <taxon>Bacteria</taxon>
        <taxon>Bacillati</taxon>
        <taxon>Actinomycetota</taxon>
        <taxon>Actinomycetes</taxon>
        <taxon>Mycobacteriales</taxon>
        <taxon>Corynebacteriaceae</taxon>
        <taxon>Corynebacterium</taxon>
    </lineage>
</organism>
<reference evidence="14" key="1">
    <citation type="submission" date="2017-11" db="EMBL/GenBank/DDBJ databases">
        <title>Otitis media/interna in a cat caused by the recently described species Corynebacterium provencense.</title>
        <authorList>
            <person name="Kittl S."/>
            <person name="Brodard I."/>
            <person name="Rychener L."/>
            <person name="Jores J."/>
            <person name="Roosje P."/>
            <person name="Gobeli Brawand S."/>
        </authorList>
    </citation>
    <scope>NUCLEOTIDE SEQUENCE [LARGE SCALE GENOMIC DNA]</scope>
    <source>
        <strain evidence="14">17KM38</strain>
    </source>
</reference>
<dbReference type="Proteomes" id="UP000247696">
    <property type="component" value="Chromosome"/>
</dbReference>
<dbReference type="GO" id="GO:0005524">
    <property type="term" value="F:ATP binding"/>
    <property type="evidence" value="ECO:0007669"/>
    <property type="project" value="UniProtKB-KW"/>
</dbReference>
<dbReference type="FunFam" id="3.40.50.300:FF:000042">
    <property type="entry name" value="Maltose/maltodextrin ABC transporter, ATP-binding protein"/>
    <property type="match status" value="1"/>
</dbReference>